<keyword evidence="3" id="KW-1185">Reference proteome</keyword>
<feature type="domain" description="Reverse transcriptase" evidence="1">
    <location>
        <begin position="133"/>
        <end position="226"/>
    </location>
</feature>
<dbReference type="Proteomes" id="UP001164746">
    <property type="component" value="Chromosome 16"/>
</dbReference>
<feature type="non-terminal residue" evidence="2">
    <location>
        <position position="1"/>
    </location>
</feature>
<accession>A0ABY7G6I2</accession>
<organism evidence="2 3">
    <name type="scientific">Mya arenaria</name>
    <name type="common">Soft-shell clam</name>
    <dbReference type="NCBI Taxonomy" id="6604"/>
    <lineage>
        <taxon>Eukaryota</taxon>
        <taxon>Metazoa</taxon>
        <taxon>Spiralia</taxon>
        <taxon>Lophotrochozoa</taxon>
        <taxon>Mollusca</taxon>
        <taxon>Bivalvia</taxon>
        <taxon>Autobranchia</taxon>
        <taxon>Heteroconchia</taxon>
        <taxon>Euheterodonta</taxon>
        <taxon>Imparidentia</taxon>
        <taxon>Neoheterodontei</taxon>
        <taxon>Myida</taxon>
        <taxon>Myoidea</taxon>
        <taxon>Myidae</taxon>
        <taxon>Mya</taxon>
    </lineage>
</organism>
<name>A0ABY7G6I2_MYAAR</name>
<evidence type="ECO:0000313" key="2">
    <source>
        <dbReference type="EMBL" id="WAR29552.1"/>
    </source>
</evidence>
<reference evidence="2" key="1">
    <citation type="submission" date="2022-11" db="EMBL/GenBank/DDBJ databases">
        <title>Centuries of genome instability and evolution in soft-shell clam transmissible cancer (bioRxiv).</title>
        <authorList>
            <person name="Hart S.F.M."/>
            <person name="Yonemitsu M.A."/>
            <person name="Giersch R.M."/>
            <person name="Beal B.F."/>
            <person name="Arriagada G."/>
            <person name="Davis B.W."/>
            <person name="Ostrander E.A."/>
            <person name="Goff S.P."/>
            <person name="Metzger M.J."/>
        </authorList>
    </citation>
    <scope>NUCLEOTIDE SEQUENCE</scope>
    <source>
        <strain evidence="2">MELC-2E11</strain>
        <tissue evidence="2">Siphon/mantle</tissue>
    </source>
</reference>
<dbReference type="PANTHER" id="PTHR19446">
    <property type="entry name" value="REVERSE TRANSCRIPTASES"/>
    <property type="match status" value="1"/>
</dbReference>
<proteinExistence type="predicted"/>
<dbReference type="InterPro" id="IPR000477">
    <property type="entry name" value="RT_dom"/>
</dbReference>
<sequence length="227" mass="25908">MRARVLVQKAEMHGFIGIPDHSFLTWEYNFDNTYVRESGVPISGQPDADNVIFRANSIPNDLLFVRKAVEKARQQKAPGFDSIPYEVFKNDIAISFLHIFFNVCYQTGKTPSDWGKGVLNPIPNPGMADPREPLNYRGLNLAPTMYKLYCSVLNERLSQWLNNSSKIVDEQNGFRKKRSTVDHLSSLSSVVESRIRKKQSTFAAFIDFSKAYDYVNLSLLFSKLKNL</sequence>
<evidence type="ECO:0000259" key="1">
    <source>
        <dbReference type="Pfam" id="PF00078"/>
    </source>
</evidence>
<evidence type="ECO:0000313" key="3">
    <source>
        <dbReference type="Proteomes" id="UP001164746"/>
    </source>
</evidence>
<gene>
    <name evidence="2" type="ORF">MAR_003120</name>
</gene>
<protein>
    <submittedName>
        <fullName evidence="2">RTXE-like protein</fullName>
    </submittedName>
</protein>
<dbReference type="Pfam" id="PF00078">
    <property type="entry name" value="RVT_1"/>
    <property type="match status" value="1"/>
</dbReference>
<dbReference type="EMBL" id="CP111027">
    <property type="protein sequence ID" value="WAR29552.1"/>
    <property type="molecule type" value="Genomic_DNA"/>
</dbReference>